<feature type="domain" description="BD-FAE-like" evidence="3">
    <location>
        <begin position="42"/>
        <end position="134"/>
    </location>
</feature>
<evidence type="ECO:0000259" key="3">
    <source>
        <dbReference type="Pfam" id="PF20434"/>
    </source>
</evidence>
<dbReference type="Gene3D" id="3.40.50.1820">
    <property type="entry name" value="alpha/beta hydrolase"/>
    <property type="match status" value="1"/>
</dbReference>
<evidence type="ECO:0000313" key="5">
    <source>
        <dbReference type="Proteomes" id="UP000584670"/>
    </source>
</evidence>
<comment type="caution">
    <text evidence="4">The sequence shown here is derived from an EMBL/GenBank/DDBJ whole genome shotgun (WGS) entry which is preliminary data.</text>
</comment>
<keyword evidence="1 4" id="KW-0378">Hydrolase</keyword>
<dbReference type="SUPFAM" id="SSF53474">
    <property type="entry name" value="alpha/beta-Hydrolases"/>
    <property type="match status" value="1"/>
</dbReference>
<dbReference type="Pfam" id="PF20434">
    <property type="entry name" value="BD-FAE"/>
    <property type="match status" value="1"/>
</dbReference>
<dbReference type="EMBL" id="JACMSF010000053">
    <property type="protein sequence ID" value="MBC2906553.1"/>
    <property type="molecule type" value="Genomic_DNA"/>
</dbReference>
<accession>A0A7X1J977</accession>
<dbReference type="Proteomes" id="UP000584670">
    <property type="component" value="Unassembled WGS sequence"/>
</dbReference>
<dbReference type="InterPro" id="IPR029058">
    <property type="entry name" value="AB_hydrolase_fold"/>
</dbReference>
<evidence type="ECO:0000256" key="2">
    <source>
        <dbReference type="SAM" id="MobiDB-lite"/>
    </source>
</evidence>
<reference evidence="4 5" key="1">
    <citation type="submission" date="2020-08" db="EMBL/GenBank/DDBJ databases">
        <title>Streptomyces sp. PSKA01 genome sequencing and assembly.</title>
        <authorList>
            <person name="Mandal S."/>
            <person name="Maiti P.K."/>
            <person name="Das P."/>
        </authorList>
    </citation>
    <scope>NUCLEOTIDE SEQUENCE [LARGE SCALE GENOMIC DNA]</scope>
    <source>
        <strain evidence="4 5">PSKA01</strain>
    </source>
</reference>
<feature type="compositionally biased region" description="Basic and acidic residues" evidence="2">
    <location>
        <begin position="274"/>
        <end position="283"/>
    </location>
</feature>
<dbReference type="AlphaFoldDB" id="A0A7X1J977"/>
<name>A0A7X1J977_9ACTN</name>
<proteinExistence type="predicted"/>
<protein>
    <submittedName>
        <fullName evidence="4">Alpha/beta hydrolase</fullName>
    </submittedName>
</protein>
<feature type="region of interest" description="Disordered" evidence="2">
    <location>
        <begin position="264"/>
        <end position="283"/>
    </location>
</feature>
<dbReference type="GO" id="GO:0016787">
    <property type="term" value="F:hydrolase activity"/>
    <property type="evidence" value="ECO:0007669"/>
    <property type="project" value="UniProtKB-KW"/>
</dbReference>
<organism evidence="4 5">
    <name type="scientific">Streptomyces cupreus</name>
    <dbReference type="NCBI Taxonomy" id="2759956"/>
    <lineage>
        <taxon>Bacteria</taxon>
        <taxon>Bacillati</taxon>
        <taxon>Actinomycetota</taxon>
        <taxon>Actinomycetes</taxon>
        <taxon>Kitasatosporales</taxon>
        <taxon>Streptomycetaceae</taxon>
        <taxon>Streptomyces</taxon>
    </lineage>
</organism>
<sequence length="283" mass="30727">MSAFLTAYAMRSARTRTELPVNADIPYGSLPCETLDFFPARGPQAPLLVFVHGGYWQELGKDDSSFPARRLVPAGAAFAAIGYGLAPRYRLDEIVDQVRRAVWWLVEHAQDLGVDNERIVLAGSSAGAHLALMALLDGWMPEGTRPADVIAGAVLLSGVYDLEPVRLTYVNEPLGLDAEAAARLGPIHHLPDRLPPLVVARGGAETAEFSRQHRELVEAATPRSAAVHDLVITHRNHFDITFDLDDPASDLGAAVRRRLGLPGRASRRTAGDSVRSHRDIGRV</sequence>
<dbReference type="PANTHER" id="PTHR48081">
    <property type="entry name" value="AB HYDROLASE SUPERFAMILY PROTEIN C4A8.06C"/>
    <property type="match status" value="1"/>
</dbReference>
<dbReference type="InterPro" id="IPR050300">
    <property type="entry name" value="GDXG_lipolytic_enzyme"/>
</dbReference>
<dbReference type="PANTHER" id="PTHR48081:SF33">
    <property type="entry name" value="KYNURENINE FORMAMIDASE"/>
    <property type="match status" value="1"/>
</dbReference>
<evidence type="ECO:0000313" key="4">
    <source>
        <dbReference type="EMBL" id="MBC2906553.1"/>
    </source>
</evidence>
<gene>
    <name evidence="4" type="ORF">H4N64_34475</name>
</gene>
<dbReference type="InterPro" id="IPR049492">
    <property type="entry name" value="BD-FAE-like_dom"/>
</dbReference>
<evidence type="ECO:0000256" key="1">
    <source>
        <dbReference type="ARBA" id="ARBA00022801"/>
    </source>
</evidence>
<keyword evidence="5" id="KW-1185">Reference proteome</keyword>